<evidence type="ECO:0000313" key="2">
    <source>
        <dbReference type="EMBL" id="KAG6637921.1"/>
    </source>
</evidence>
<accession>A0A8T1P821</accession>
<gene>
    <name evidence="2" type="ORF">CIPAW_10G000300</name>
</gene>
<reference evidence="2" key="1">
    <citation type="submission" date="2020-12" db="EMBL/GenBank/DDBJ databases">
        <title>WGS assembly of Carya illinoinensis cv. Pawnee.</title>
        <authorList>
            <person name="Platts A."/>
            <person name="Shu S."/>
            <person name="Wright S."/>
            <person name="Barry K."/>
            <person name="Edger P."/>
            <person name="Pires J.C."/>
            <person name="Schmutz J."/>
        </authorList>
    </citation>
    <scope>NUCLEOTIDE SEQUENCE</scope>
    <source>
        <tissue evidence="2">Leaf</tissue>
    </source>
</reference>
<dbReference type="Proteomes" id="UP000811609">
    <property type="component" value="Chromosome 10"/>
</dbReference>
<name>A0A8T1P821_CARIL</name>
<keyword evidence="1" id="KW-0732">Signal</keyword>
<evidence type="ECO:0008006" key="4">
    <source>
        <dbReference type="Google" id="ProtNLM"/>
    </source>
</evidence>
<feature type="signal peptide" evidence="1">
    <location>
        <begin position="1"/>
        <end position="27"/>
    </location>
</feature>
<dbReference type="AlphaFoldDB" id="A0A8T1P821"/>
<sequence>MRTYLRLMSFLHLSIMYFSGNTWTSLAANIESMCLHIIPLISNNPHMHFASHSSSLKYACTVDFLMPSSTCRLSLT</sequence>
<proteinExistence type="predicted"/>
<keyword evidence="3" id="KW-1185">Reference proteome</keyword>
<organism evidence="2 3">
    <name type="scientific">Carya illinoinensis</name>
    <name type="common">Pecan</name>
    <dbReference type="NCBI Taxonomy" id="32201"/>
    <lineage>
        <taxon>Eukaryota</taxon>
        <taxon>Viridiplantae</taxon>
        <taxon>Streptophyta</taxon>
        <taxon>Embryophyta</taxon>
        <taxon>Tracheophyta</taxon>
        <taxon>Spermatophyta</taxon>
        <taxon>Magnoliopsida</taxon>
        <taxon>eudicotyledons</taxon>
        <taxon>Gunneridae</taxon>
        <taxon>Pentapetalae</taxon>
        <taxon>rosids</taxon>
        <taxon>fabids</taxon>
        <taxon>Fagales</taxon>
        <taxon>Juglandaceae</taxon>
        <taxon>Carya</taxon>
    </lineage>
</organism>
<dbReference type="EMBL" id="CM031818">
    <property type="protein sequence ID" value="KAG6637921.1"/>
    <property type="molecule type" value="Genomic_DNA"/>
</dbReference>
<feature type="chain" id="PRO_5035935737" description="Secreted protein" evidence="1">
    <location>
        <begin position="28"/>
        <end position="76"/>
    </location>
</feature>
<evidence type="ECO:0000313" key="3">
    <source>
        <dbReference type="Proteomes" id="UP000811609"/>
    </source>
</evidence>
<evidence type="ECO:0000256" key="1">
    <source>
        <dbReference type="SAM" id="SignalP"/>
    </source>
</evidence>
<protein>
    <recommendedName>
        <fullName evidence="4">Secreted protein</fullName>
    </recommendedName>
</protein>
<comment type="caution">
    <text evidence="2">The sequence shown here is derived from an EMBL/GenBank/DDBJ whole genome shotgun (WGS) entry which is preliminary data.</text>
</comment>